<gene>
    <name evidence="8" type="ORF">BKA07_003735</name>
</gene>
<dbReference type="Pfam" id="PF02653">
    <property type="entry name" value="BPD_transp_2"/>
    <property type="match status" value="1"/>
</dbReference>
<feature type="compositionally biased region" description="Low complexity" evidence="6">
    <location>
        <begin position="335"/>
        <end position="363"/>
    </location>
</feature>
<keyword evidence="3 7" id="KW-0812">Transmembrane</keyword>
<dbReference type="AlphaFoldDB" id="A0A846S4Z5"/>
<reference evidence="8 9" key="1">
    <citation type="submission" date="2020-03" db="EMBL/GenBank/DDBJ databases">
        <title>Sequencing the genomes of 1000 actinobacteria strains.</title>
        <authorList>
            <person name="Klenk H.-P."/>
        </authorList>
    </citation>
    <scope>NUCLEOTIDE SEQUENCE [LARGE SCALE GENOMIC DNA]</scope>
    <source>
        <strain evidence="8 9">DSM 18964</strain>
    </source>
</reference>
<feature type="transmembrane region" description="Helical" evidence="7">
    <location>
        <begin position="122"/>
        <end position="144"/>
    </location>
</feature>
<evidence type="ECO:0000256" key="1">
    <source>
        <dbReference type="ARBA" id="ARBA00004651"/>
    </source>
</evidence>
<evidence type="ECO:0000313" key="8">
    <source>
        <dbReference type="EMBL" id="NJC58700.1"/>
    </source>
</evidence>
<dbReference type="PANTHER" id="PTHR32196">
    <property type="entry name" value="ABC TRANSPORTER PERMEASE PROTEIN YPHD-RELATED-RELATED"/>
    <property type="match status" value="1"/>
</dbReference>
<dbReference type="RefSeq" id="WP_167952612.1">
    <property type="nucleotide sequence ID" value="NZ_BAAAPQ010000026.1"/>
</dbReference>
<feature type="transmembrane region" description="Helical" evidence="7">
    <location>
        <begin position="204"/>
        <end position="225"/>
    </location>
</feature>
<accession>A0A846S4Z5</accession>
<keyword evidence="4 7" id="KW-1133">Transmembrane helix</keyword>
<feature type="compositionally biased region" description="Polar residues" evidence="6">
    <location>
        <begin position="316"/>
        <end position="325"/>
    </location>
</feature>
<dbReference type="EMBL" id="JAATJN010000001">
    <property type="protein sequence ID" value="NJC58700.1"/>
    <property type="molecule type" value="Genomic_DNA"/>
</dbReference>
<dbReference type="PANTHER" id="PTHR32196:SF69">
    <property type="entry name" value="BRANCHED-CHAIN AMINO ACID TRANSPORT SYSTEM, PERMEASE PROTEIN"/>
    <property type="match status" value="1"/>
</dbReference>
<protein>
    <submittedName>
        <fullName evidence="8">Putative ABC transport system permease protein</fullName>
    </submittedName>
</protein>
<feature type="transmembrane region" description="Helical" evidence="7">
    <location>
        <begin position="82"/>
        <end position="102"/>
    </location>
</feature>
<evidence type="ECO:0000256" key="4">
    <source>
        <dbReference type="ARBA" id="ARBA00022989"/>
    </source>
</evidence>
<proteinExistence type="predicted"/>
<feature type="transmembrane region" description="Helical" evidence="7">
    <location>
        <begin position="263"/>
        <end position="280"/>
    </location>
</feature>
<evidence type="ECO:0000256" key="5">
    <source>
        <dbReference type="ARBA" id="ARBA00023136"/>
    </source>
</evidence>
<keyword evidence="2" id="KW-1003">Cell membrane</keyword>
<dbReference type="InterPro" id="IPR001851">
    <property type="entry name" value="ABC_transp_permease"/>
</dbReference>
<name>A0A846S4Z5_9MICO</name>
<evidence type="ECO:0000313" key="9">
    <source>
        <dbReference type="Proteomes" id="UP000576792"/>
    </source>
</evidence>
<feature type="transmembrane region" description="Helical" evidence="7">
    <location>
        <begin position="7"/>
        <end position="25"/>
    </location>
</feature>
<feature type="region of interest" description="Disordered" evidence="6">
    <location>
        <begin position="291"/>
        <end position="363"/>
    </location>
</feature>
<dbReference type="CDD" id="cd06574">
    <property type="entry name" value="TM_PBP1_branched-chain-AA_like"/>
    <property type="match status" value="1"/>
</dbReference>
<feature type="transmembrane region" description="Helical" evidence="7">
    <location>
        <begin position="230"/>
        <end position="251"/>
    </location>
</feature>
<feature type="transmembrane region" description="Helical" evidence="7">
    <location>
        <begin position="45"/>
        <end position="70"/>
    </location>
</feature>
<sequence>MFGALELGLIYAAMALGVYLTFKVLNFPDLTVDGSFTTGGATAASLIIAGVNPFLATLAAIGAGLIAGYITGLLHTKGGIDGLLAGILTMIGLWSINLRIMGKANLPLLREDTVFTPLRENMWLGTWISISVLLVFTLILKFAIDWFLTTDLGLAIQANGNNRQMIRSLGVNTDNTTMLTLALSNGFVALCGALVAQYQGFSDISMGIGLILVGLASVILGQAVFGSRNIFMASLGAMLGSVIYRLIIFLALRAGLDTNDMKLTTALLVVLALLLPRWGFLRRIPSLRSRGNRAAPAVPDDETADDPANEAGTQVPAGTTDTPSEGTDVPAETSATPAGTTVGTAPAGTTTAGTTAAPEQKER</sequence>
<dbReference type="Proteomes" id="UP000576792">
    <property type="component" value="Unassembled WGS sequence"/>
</dbReference>
<comment type="caution">
    <text evidence="8">The sequence shown here is derived from an EMBL/GenBank/DDBJ whole genome shotgun (WGS) entry which is preliminary data.</text>
</comment>
<comment type="subcellular location">
    <subcellularLocation>
        <location evidence="1">Cell membrane</location>
        <topology evidence="1">Multi-pass membrane protein</topology>
    </subcellularLocation>
</comment>
<keyword evidence="5 7" id="KW-0472">Membrane</keyword>
<evidence type="ECO:0000256" key="3">
    <source>
        <dbReference type="ARBA" id="ARBA00022692"/>
    </source>
</evidence>
<dbReference type="GO" id="GO:0022857">
    <property type="term" value="F:transmembrane transporter activity"/>
    <property type="evidence" value="ECO:0007669"/>
    <property type="project" value="InterPro"/>
</dbReference>
<keyword evidence="9" id="KW-1185">Reference proteome</keyword>
<evidence type="ECO:0000256" key="2">
    <source>
        <dbReference type="ARBA" id="ARBA00022475"/>
    </source>
</evidence>
<dbReference type="GO" id="GO:0005886">
    <property type="term" value="C:plasma membrane"/>
    <property type="evidence" value="ECO:0007669"/>
    <property type="project" value="UniProtKB-SubCell"/>
</dbReference>
<evidence type="ECO:0000256" key="7">
    <source>
        <dbReference type="SAM" id="Phobius"/>
    </source>
</evidence>
<feature type="compositionally biased region" description="Acidic residues" evidence="6">
    <location>
        <begin position="299"/>
        <end position="308"/>
    </location>
</feature>
<feature type="transmembrane region" description="Helical" evidence="7">
    <location>
        <begin position="177"/>
        <end position="198"/>
    </location>
</feature>
<evidence type="ECO:0000256" key="6">
    <source>
        <dbReference type="SAM" id="MobiDB-lite"/>
    </source>
</evidence>
<organism evidence="8 9">
    <name type="scientific">Brevibacterium marinum</name>
    <dbReference type="NCBI Taxonomy" id="418643"/>
    <lineage>
        <taxon>Bacteria</taxon>
        <taxon>Bacillati</taxon>
        <taxon>Actinomycetota</taxon>
        <taxon>Actinomycetes</taxon>
        <taxon>Micrococcales</taxon>
        <taxon>Brevibacteriaceae</taxon>
        <taxon>Brevibacterium</taxon>
    </lineage>
</organism>